<dbReference type="AlphaFoldDB" id="A0A4Y2E7L5"/>
<comment type="caution">
    <text evidence="1">The sequence shown here is derived from an EMBL/GenBank/DDBJ whole genome shotgun (WGS) entry which is preliminary data.</text>
</comment>
<sequence>METENYKQCSCSTTVNTCNISLRSLIPPNELILKLKEKERGSSSHCTAQQHDESSMNKMRYVCFNKLVGQASSAILFSKLSPTTEAAHQHCRRIFHQEQTWQEQCLNPSSW</sequence>
<protein>
    <submittedName>
        <fullName evidence="1">Uncharacterized protein</fullName>
    </submittedName>
</protein>
<evidence type="ECO:0000313" key="2">
    <source>
        <dbReference type="Proteomes" id="UP000499080"/>
    </source>
</evidence>
<keyword evidence="2" id="KW-1185">Reference proteome</keyword>
<evidence type="ECO:0000313" key="1">
    <source>
        <dbReference type="EMBL" id="GBM25120.1"/>
    </source>
</evidence>
<dbReference type="Proteomes" id="UP000499080">
    <property type="component" value="Unassembled WGS sequence"/>
</dbReference>
<accession>A0A4Y2E7L5</accession>
<gene>
    <name evidence="1" type="ORF">AVEN_96686_1</name>
</gene>
<name>A0A4Y2E7L5_ARAVE</name>
<dbReference type="EMBL" id="BGPR01000531">
    <property type="protein sequence ID" value="GBM25120.1"/>
    <property type="molecule type" value="Genomic_DNA"/>
</dbReference>
<proteinExistence type="predicted"/>
<reference evidence="1 2" key="1">
    <citation type="journal article" date="2019" name="Sci. Rep.">
        <title>Orb-weaving spider Araneus ventricosus genome elucidates the spidroin gene catalogue.</title>
        <authorList>
            <person name="Kono N."/>
            <person name="Nakamura H."/>
            <person name="Ohtoshi R."/>
            <person name="Moran D.A.P."/>
            <person name="Shinohara A."/>
            <person name="Yoshida Y."/>
            <person name="Fujiwara M."/>
            <person name="Mori M."/>
            <person name="Tomita M."/>
            <person name="Arakawa K."/>
        </authorList>
    </citation>
    <scope>NUCLEOTIDE SEQUENCE [LARGE SCALE GENOMIC DNA]</scope>
</reference>
<organism evidence="1 2">
    <name type="scientific">Araneus ventricosus</name>
    <name type="common">Orbweaver spider</name>
    <name type="synonym">Epeira ventricosa</name>
    <dbReference type="NCBI Taxonomy" id="182803"/>
    <lineage>
        <taxon>Eukaryota</taxon>
        <taxon>Metazoa</taxon>
        <taxon>Ecdysozoa</taxon>
        <taxon>Arthropoda</taxon>
        <taxon>Chelicerata</taxon>
        <taxon>Arachnida</taxon>
        <taxon>Araneae</taxon>
        <taxon>Araneomorphae</taxon>
        <taxon>Entelegynae</taxon>
        <taxon>Araneoidea</taxon>
        <taxon>Araneidae</taxon>
        <taxon>Araneus</taxon>
    </lineage>
</organism>